<dbReference type="Pfam" id="PF03485">
    <property type="entry name" value="Arg_tRNA_synt_N"/>
    <property type="match status" value="1"/>
</dbReference>
<dbReference type="CDD" id="cd00671">
    <property type="entry name" value="ArgRS_core"/>
    <property type="match status" value="1"/>
</dbReference>
<name>A0A451G4L7_9GAMM</name>
<evidence type="ECO:0000313" key="15">
    <source>
        <dbReference type="Proteomes" id="UP000285478"/>
    </source>
</evidence>
<keyword evidence="6 10" id="KW-0067">ATP-binding</keyword>
<dbReference type="GO" id="GO:0005737">
    <property type="term" value="C:cytoplasm"/>
    <property type="evidence" value="ECO:0007669"/>
    <property type="project" value="UniProtKB-SubCell"/>
</dbReference>
<evidence type="ECO:0000256" key="7">
    <source>
        <dbReference type="ARBA" id="ARBA00022917"/>
    </source>
</evidence>
<dbReference type="HAMAP" id="MF_00123">
    <property type="entry name" value="Arg_tRNA_synth"/>
    <property type="match status" value="1"/>
</dbReference>
<dbReference type="EMBL" id="CP035033">
    <property type="protein sequence ID" value="QAB14420.1"/>
    <property type="molecule type" value="Genomic_DNA"/>
</dbReference>
<evidence type="ECO:0000256" key="4">
    <source>
        <dbReference type="ARBA" id="ARBA00022598"/>
    </source>
</evidence>
<dbReference type="GO" id="GO:0004814">
    <property type="term" value="F:arginine-tRNA ligase activity"/>
    <property type="evidence" value="ECO:0007669"/>
    <property type="project" value="UniProtKB-UniRule"/>
</dbReference>
<dbReference type="InterPro" id="IPR009080">
    <property type="entry name" value="tRNAsynth_Ia_anticodon-bd"/>
</dbReference>
<dbReference type="Pfam" id="PF05746">
    <property type="entry name" value="DALR_1"/>
    <property type="match status" value="1"/>
</dbReference>
<dbReference type="FunFam" id="3.30.1360.70:FF:000003">
    <property type="entry name" value="Arginine--tRNA ligase"/>
    <property type="match status" value="1"/>
</dbReference>
<comment type="similarity">
    <text evidence="2 10 11">Belongs to the class-I aminoacyl-tRNA synthetase family.</text>
</comment>
<evidence type="ECO:0000256" key="3">
    <source>
        <dbReference type="ARBA" id="ARBA00022490"/>
    </source>
</evidence>
<comment type="subunit">
    <text evidence="10">Monomer.</text>
</comment>
<dbReference type="SUPFAM" id="SSF52374">
    <property type="entry name" value="Nucleotidylyl transferase"/>
    <property type="match status" value="1"/>
</dbReference>
<dbReference type="RefSeq" id="WP_128384225.1">
    <property type="nucleotide sequence ID" value="NZ_CP035033.1"/>
</dbReference>
<dbReference type="NCBIfam" id="TIGR00456">
    <property type="entry name" value="argS"/>
    <property type="match status" value="1"/>
</dbReference>
<dbReference type="PANTHER" id="PTHR11956">
    <property type="entry name" value="ARGINYL-TRNA SYNTHETASE"/>
    <property type="match status" value="1"/>
</dbReference>
<feature type="short sequence motif" description="'HIGH' region" evidence="10">
    <location>
        <begin position="128"/>
        <end position="138"/>
    </location>
</feature>
<dbReference type="KEGG" id="htr:EPV75_01390"/>
<evidence type="ECO:0000256" key="2">
    <source>
        <dbReference type="ARBA" id="ARBA00005594"/>
    </source>
</evidence>
<dbReference type="SMART" id="SM00836">
    <property type="entry name" value="DALR_1"/>
    <property type="match status" value="1"/>
</dbReference>
<keyword evidence="7 10" id="KW-0648">Protein biosynthesis</keyword>
<dbReference type="SUPFAM" id="SSF47323">
    <property type="entry name" value="Anticodon-binding domain of a subclass of class I aminoacyl-tRNA synthetases"/>
    <property type="match status" value="1"/>
</dbReference>
<reference evidence="14 15" key="1">
    <citation type="journal article" date="2018" name="Environ. Microbiol.">
        <title>Genomes of ubiquitous marine and hypersaline Hydrogenovibrio, Thiomicrorhabdus and Thiomicrospira spp. encode a diversity of mechanisms to sustain chemolithoautotrophy in heterogeneous environments.</title>
        <authorList>
            <person name="Scott K.M."/>
            <person name="Williams J."/>
            <person name="Porter C.M.B."/>
            <person name="Russel S."/>
            <person name="Harmer T.L."/>
            <person name="Paul J.H."/>
            <person name="Antonen K.M."/>
            <person name="Bridges M.K."/>
            <person name="Camper G.J."/>
            <person name="Campla C.K."/>
            <person name="Casella L.G."/>
            <person name="Chase E."/>
            <person name="Conrad J.W."/>
            <person name="Cruz M.C."/>
            <person name="Dunlap D.S."/>
            <person name="Duran L."/>
            <person name="Fahsbender E.M."/>
            <person name="Goldsmith D.B."/>
            <person name="Keeley R.F."/>
            <person name="Kondoff M.R."/>
            <person name="Kussy B.I."/>
            <person name="Lane M.K."/>
            <person name="Lawler S."/>
            <person name="Leigh B.A."/>
            <person name="Lewis C."/>
            <person name="Lostal L.M."/>
            <person name="Marking D."/>
            <person name="Mancera P.A."/>
            <person name="McClenthan E.C."/>
            <person name="McIntyre E.A."/>
            <person name="Mine J.A."/>
            <person name="Modi S."/>
            <person name="Moore B.D."/>
            <person name="Morgan W.A."/>
            <person name="Nelson K.M."/>
            <person name="Nguyen K.N."/>
            <person name="Ogburn N."/>
            <person name="Parrino D.G."/>
            <person name="Pedapudi A.D."/>
            <person name="Pelham R.P."/>
            <person name="Preece A.M."/>
            <person name="Rampersad E.A."/>
            <person name="Richardson J.C."/>
            <person name="Rodgers C.M."/>
            <person name="Schaffer B.L."/>
            <person name="Sheridan N.E."/>
            <person name="Solone M.R."/>
            <person name="Staley Z.R."/>
            <person name="Tabuchi M."/>
            <person name="Waide R.J."/>
            <person name="Wanjugi P.W."/>
            <person name="Young S."/>
            <person name="Clum A."/>
            <person name="Daum C."/>
            <person name="Huntemann M."/>
            <person name="Ivanova N."/>
            <person name="Kyrpides N."/>
            <person name="Mikhailova N."/>
            <person name="Palaniappan K."/>
            <person name="Pillay M."/>
            <person name="Reddy T.B.K."/>
            <person name="Shapiro N."/>
            <person name="Stamatis D."/>
            <person name="Varghese N."/>
            <person name="Woyke T."/>
            <person name="Boden R."/>
            <person name="Freyermuth S.K."/>
            <person name="Kerfeld C.A."/>
        </authorList>
    </citation>
    <scope>NUCLEOTIDE SEQUENCE [LARGE SCALE GENOMIC DNA]</scope>
    <source>
        <strain evidence="14 15">JR-2</strain>
    </source>
</reference>
<dbReference type="PANTHER" id="PTHR11956:SF5">
    <property type="entry name" value="ARGININE--TRNA LIGASE, CYTOPLASMIC"/>
    <property type="match status" value="1"/>
</dbReference>
<dbReference type="CDD" id="cd07956">
    <property type="entry name" value="Anticodon_Ia_Arg"/>
    <property type="match status" value="1"/>
</dbReference>
<dbReference type="GO" id="GO:0005524">
    <property type="term" value="F:ATP binding"/>
    <property type="evidence" value="ECO:0007669"/>
    <property type="project" value="UniProtKB-UniRule"/>
</dbReference>
<feature type="domain" description="Arginyl tRNA synthetase N-terminal" evidence="13">
    <location>
        <begin position="3"/>
        <end position="91"/>
    </location>
</feature>
<sequence length="588" mass="65342">MKQQVAEILSKVIEQLKQDGVLEADAQPRLTVENTRDKSHGDFATNLAMMLTKLVGKPPRDVAQMIIDRLPASDFVEKVEIAGPGFINFFVQDAAKFDVVETVLKDADAYGQCNVGQGRSVLVEYVSANPTGPLHVGHGRGAAYGACVANLLSVAGFNVSKEYYVNDAGRQMDILAASTWLRYLQACGEELTFPSNGYQGDYINEIAQTVKDADGDRYRRAAEEAFAGVPADEGAVEDGDKEKHIDGLIQNAKILLGEDDYRAVFEVALNRILGDIRDDLSEFGVEFDNWFSERSLMDSGVIDAAIEKLQQAGKIYEQNGALWFRSTDYGDEKDRVVVRENGLKTYFASDIAYHFNKLERGFDVLIDIWGADHHGYVPRVKAAMQALDTNPEALEVLLVQFAILYRGGEKLAMSTRSGQFVTLRELRDEVGSDAARFFYVQRKSEQHMDFDLDLAKSQSNENPVYYIQYAHARICQVMASSEERGYTYDQSAGLANLSQLTSEAEADLATQLAKYPEIIGRAAQVYEPHQIAYYLKDLAHGLHSYYNATPFIVEEADVRNARLTLILAVRQVLRNGLALLGVSAPEKM</sequence>
<dbReference type="InterPro" id="IPR008909">
    <property type="entry name" value="DALR_anticod-bd"/>
</dbReference>
<keyword evidence="4 10" id="KW-0436">Ligase</keyword>
<keyword evidence="5 10" id="KW-0547">Nucleotide-binding</keyword>
<evidence type="ECO:0000256" key="5">
    <source>
        <dbReference type="ARBA" id="ARBA00022741"/>
    </source>
</evidence>
<keyword evidence="8 10" id="KW-0030">Aminoacyl-tRNA synthetase</keyword>
<dbReference type="SUPFAM" id="SSF55190">
    <property type="entry name" value="Arginyl-tRNA synthetase (ArgRS), N-terminal 'additional' domain"/>
    <property type="match status" value="1"/>
</dbReference>
<dbReference type="InterPro" id="IPR005148">
    <property type="entry name" value="Arg-tRNA-synth_N"/>
</dbReference>
<organism evidence="14 15">
    <name type="scientific">Hydrogenovibrio thermophilus</name>
    <dbReference type="NCBI Taxonomy" id="265883"/>
    <lineage>
        <taxon>Bacteria</taxon>
        <taxon>Pseudomonadati</taxon>
        <taxon>Pseudomonadota</taxon>
        <taxon>Gammaproteobacteria</taxon>
        <taxon>Thiotrichales</taxon>
        <taxon>Piscirickettsiaceae</taxon>
        <taxon>Hydrogenovibrio</taxon>
    </lineage>
</organism>
<keyword evidence="3 10" id="KW-0963">Cytoplasm</keyword>
<dbReference type="InterPro" id="IPR036695">
    <property type="entry name" value="Arg-tRNA-synth_N_sf"/>
</dbReference>
<dbReference type="InterPro" id="IPR001278">
    <property type="entry name" value="Arg-tRNA-ligase"/>
</dbReference>
<dbReference type="InterPro" id="IPR035684">
    <property type="entry name" value="ArgRS_core"/>
</dbReference>
<evidence type="ECO:0000256" key="1">
    <source>
        <dbReference type="ARBA" id="ARBA00004496"/>
    </source>
</evidence>
<feature type="domain" description="DALR anticodon binding" evidence="12">
    <location>
        <begin position="467"/>
        <end position="588"/>
    </location>
</feature>
<dbReference type="InterPro" id="IPR001412">
    <property type="entry name" value="aa-tRNA-synth_I_CS"/>
</dbReference>
<gene>
    <name evidence="10" type="primary">argS</name>
    <name evidence="14" type="ORF">EPV75_01390</name>
</gene>
<evidence type="ECO:0000259" key="13">
    <source>
        <dbReference type="SMART" id="SM01016"/>
    </source>
</evidence>
<dbReference type="GO" id="GO:0006420">
    <property type="term" value="P:arginyl-tRNA aminoacylation"/>
    <property type="evidence" value="ECO:0007669"/>
    <property type="project" value="UniProtKB-UniRule"/>
</dbReference>
<dbReference type="AlphaFoldDB" id="A0A451G4L7"/>
<dbReference type="PROSITE" id="PS00178">
    <property type="entry name" value="AA_TRNA_LIGASE_I"/>
    <property type="match status" value="1"/>
</dbReference>
<dbReference type="Gene3D" id="1.10.730.10">
    <property type="entry name" value="Isoleucyl-tRNA Synthetase, Domain 1"/>
    <property type="match status" value="1"/>
</dbReference>
<evidence type="ECO:0000313" key="14">
    <source>
        <dbReference type="EMBL" id="QAB14420.1"/>
    </source>
</evidence>
<evidence type="ECO:0000256" key="8">
    <source>
        <dbReference type="ARBA" id="ARBA00023146"/>
    </source>
</evidence>
<evidence type="ECO:0000256" key="6">
    <source>
        <dbReference type="ARBA" id="ARBA00022840"/>
    </source>
</evidence>
<dbReference type="Pfam" id="PF00750">
    <property type="entry name" value="tRNA-synt_1d"/>
    <property type="match status" value="2"/>
</dbReference>
<dbReference type="Gene3D" id="3.30.1360.70">
    <property type="entry name" value="Arginyl tRNA synthetase N-terminal domain"/>
    <property type="match status" value="1"/>
</dbReference>
<dbReference type="FunFam" id="1.10.730.10:FF:000008">
    <property type="entry name" value="Arginine--tRNA ligase"/>
    <property type="match status" value="1"/>
</dbReference>
<accession>A0A451G4L7</accession>
<evidence type="ECO:0000256" key="10">
    <source>
        <dbReference type="HAMAP-Rule" id="MF_00123"/>
    </source>
</evidence>
<protein>
    <recommendedName>
        <fullName evidence="10">Arginine--tRNA ligase</fullName>
        <ecNumber evidence="10">6.1.1.19</ecNumber>
    </recommendedName>
    <alternativeName>
        <fullName evidence="10">Arginyl-tRNA synthetase</fullName>
        <shortName evidence="10">ArgRS</shortName>
    </alternativeName>
</protein>
<evidence type="ECO:0000256" key="9">
    <source>
        <dbReference type="ARBA" id="ARBA00049339"/>
    </source>
</evidence>
<proteinExistence type="inferred from homology"/>
<comment type="subcellular location">
    <subcellularLocation>
        <location evidence="1 10">Cytoplasm</location>
    </subcellularLocation>
</comment>
<dbReference type="Proteomes" id="UP000285478">
    <property type="component" value="Chromosome"/>
</dbReference>
<evidence type="ECO:0000259" key="12">
    <source>
        <dbReference type="SMART" id="SM00836"/>
    </source>
</evidence>
<dbReference type="EC" id="6.1.1.19" evidence="10"/>
<keyword evidence="15" id="KW-1185">Reference proteome</keyword>
<dbReference type="Gene3D" id="3.40.50.620">
    <property type="entry name" value="HUPs"/>
    <property type="match status" value="1"/>
</dbReference>
<dbReference type="SMART" id="SM01016">
    <property type="entry name" value="Arg_tRNA_synt_N"/>
    <property type="match status" value="1"/>
</dbReference>
<dbReference type="InterPro" id="IPR014729">
    <property type="entry name" value="Rossmann-like_a/b/a_fold"/>
</dbReference>
<comment type="catalytic activity">
    <reaction evidence="9 10">
        <text>tRNA(Arg) + L-arginine + ATP = L-arginyl-tRNA(Arg) + AMP + diphosphate</text>
        <dbReference type="Rhea" id="RHEA:20301"/>
        <dbReference type="Rhea" id="RHEA-COMP:9658"/>
        <dbReference type="Rhea" id="RHEA-COMP:9673"/>
        <dbReference type="ChEBI" id="CHEBI:30616"/>
        <dbReference type="ChEBI" id="CHEBI:32682"/>
        <dbReference type="ChEBI" id="CHEBI:33019"/>
        <dbReference type="ChEBI" id="CHEBI:78442"/>
        <dbReference type="ChEBI" id="CHEBI:78513"/>
        <dbReference type="ChEBI" id="CHEBI:456215"/>
        <dbReference type="EC" id="6.1.1.19"/>
    </reaction>
</comment>
<evidence type="ECO:0000256" key="11">
    <source>
        <dbReference type="RuleBase" id="RU363038"/>
    </source>
</evidence>
<dbReference type="PRINTS" id="PR01038">
    <property type="entry name" value="TRNASYNTHARG"/>
</dbReference>